<accession>A0ABX4BWR4</accession>
<dbReference type="InterPro" id="IPR020240">
    <property type="entry name" value="UPF0412_YaaI"/>
</dbReference>
<keyword evidence="1 2" id="KW-0732">Signal</keyword>
<evidence type="ECO:0000256" key="1">
    <source>
        <dbReference type="ARBA" id="ARBA00022729"/>
    </source>
</evidence>
<evidence type="ECO:0000313" key="4">
    <source>
        <dbReference type="Proteomes" id="UP000198382"/>
    </source>
</evidence>
<sequence>MIKMKHVLLLICIGAFSFNNLQAQKVIHPNHNNNVKAGSWRDLGTVHAKHTADHDALNVPGPHDYYRKIKFKVTDSPVNIQRLVVRYDDGAPENINTRVEIPKGGESRVIDLKGGKRKLKSIEFWYDTKGFLNGKADVTVFGMK</sequence>
<name>A0ABX4BWR4_FLAFR</name>
<reference evidence="3 4" key="1">
    <citation type="submission" date="2016-11" db="EMBL/GenBank/DDBJ databases">
        <title>Whole genomes of Flavobacteriaceae.</title>
        <authorList>
            <person name="Stine C."/>
            <person name="Li C."/>
            <person name="Tadesse D."/>
        </authorList>
    </citation>
    <scope>NUCLEOTIDE SEQUENCE [LARGE SCALE GENOMIC DNA]</scope>
    <source>
        <strain evidence="3 4">DSM 15937</strain>
    </source>
</reference>
<evidence type="ECO:0000313" key="3">
    <source>
        <dbReference type="EMBL" id="OXA82141.1"/>
    </source>
</evidence>
<organism evidence="3 4">
    <name type="scientific">Flavobacterium frigidimaris</name>
    <dbReference type="NCBI Taxonomy" id="262320"/>
    <lineage>
        <taxon>Bacteria</taxon>
        <taxon>Pseudomonadati</taxon>
        <taxon>Bacteroidota</taxon>
        <taxon>Flavobacteriia</taxon>
        <taxon>Flavobacteriales</taxon>
        <taxon>Flavobacteriaceae</taxon>
        <taxon>Flavobacterium</taxon>
    </lineage>
</organism>
<comment type="caution">
    <text evidence="3">The sequence shown here is derived from an EMBL/GenBank/DDBJ whole genome shotgun (WGS) entry which is preliminary data.</text>
</comment>
<protein>
    <submittedName>
        <fullName evidence="3">Uncharacterized protein</fullName>
    </submittedName>
</protein>
<keyword evidence="4" id="KW-1185">Reference proteome</keyword>
<dbReference type="Proteomes" id="UP000198382">
    <property type="component" value="Unassembled WGS sequence"/>
</dbReference>
<dbReference type="Pfam" id="PF10807">
    <property type="entry name" value="DUF2541"/>
    <property type="match status" value="1"/>
</dbReference>
<proteinExistence type="predicted"/>
<gene>
    <name evidence="3" type="ORF">B0A65_01935</name>
</gene>
<feature type="signal peptide" evidence="2">
    <location>
        <begin position="1"/>
        <end position="23"/>
    </location>
</feature>
<evidence type="ECO:0000256" key="2">
    <source>
        <dbReference type="SAM" id="SignalP"/>
    </source>
</evidence>
<dbReference type="EMBL" id="MUGV01000004">
    <property type="protein sequence ID" value="OXA82141.1"/>
    <property type="molecule type" value="Genomic_DNA"/>
</dbReference>
<feature type="chain" id="PRO_5045618793" evidence="2">
    <location>
        <begin position="24"/>
        <end position="144"/>
    </location>
</feature>